<dbReference type="Pfam" id="PF00565">
    <property type="entry name" value="SNase"/>
    <property type="match status" value="1"/>
</dbReference>
<organism evidence="5 6">
    <name type="scientific">Cocos nucifera</name>
    <name type="common">Coconut palm</name>
    <dbReference type="NCBI Taxonomy" id="13894"/>
    <lineage>
        <taxon>Eukaryota</taxon>
        <taxon>Viridiplantae</taxon>
        <taxon>Streptophyta</taxon>
        <taxon>Embryophyta</taxon>
        <taxon>Tracheophyta</taxon>
        <taxon>Spermatophyta</taxon>
        <taxon>Magnoliopsida</taxon>
        <taxon>Liliopsida</taxon>
        <taxon>Arecaceae</taxon>
        <taxon>Arecoideae</taxon>
        <taxon>Cocoseae</taxon>
        <taxon>Attaleinae</taxon>
        <taxon>Cocos</taxon>
    </lineage>
</organism>
<name>A0A8K0MZH9_COCNU</name>
<evidence type="ECO:0000256" key="2">
    <source>
        <dbReference type="ARBA" id="ARBA00022759"/>
    </source>
</evidence>
<dbReference type="GO" id="GO:0016787">
    <property type="term" value="F:hydrolase activity"/>
    <property type="evidence" value="ECO:0007669"/>
    <property type="project" value="UniProtKB-KW"/>
</dbReference>
<dbReference type="InterPro" id="IPR016071">
    <property type="entry name" value="Staphylococal_nuclease_OB-fold"/>
</dbReference>
<evidence type="ECO:0000313" key="5">
    <source>
        <dbReference type="EMBL" id="KAG1338090.1"/>
    </source>
</evidence>
<dbReference type="GO" id="GO:0005737">
    <property type="term" value="C:cytoplasm"/>
    <property type="evidence" value="ECO:0007669"/>
    <property type="project" value="TreeGrafter"/>
</dbReference>
<dbReference type="SMART" id="SM00318">
    <property type="entry name" value="SNc"/>
    <property type="match status" value="1"/>
</dbReference>
<dbReference type="Proteomes" id="UP000797356">
    <property type="component" value="Chromosome 4"/>
</dbReference>
<dbReference type="OrthoDB" id="430293at2759"/>
<keyword evidence="3" id="KW-0378">Hydrolase</keyword>
<reference evidence="5" key="2">
    <citation type="submission" date="2019-07" db="EMBL/GenBank/DDBJ databases">
        <authorList>
            <person name="Yang Y."/>
            <person name="Bocs S."/>
            <person name="Baudouin L."/>
        </authorList>
    </citation>
    <scope>NUCLEOTIDE SEQUENCE</scope>
    <source>
        <tissue evidence="5">Spear leaf of Hainan Tall coconut</tissue>
    </source>
</reference>
<evidence type="ECO:0000256" key="3">
    <source>
        <dbReference type="ARBA" id="ARBA00022801"/>
    </source>
</evidence>
<sequence>MGNAIIKFLRGDCNLSIPPDEPQSLGPHGVTRATVGVSALAQDLFNFDITSQVPEGLSRHVVSSKKAQAIWYKKLLQAWKESKPPPKTPEEAASLVIRTLKQTQDADVEGLFAFYGLPSPQIPPETSSASSSLPEGVKFKLHTLPVDARAVVDGDGFSVYVDTKDPRESASVPLEIHEAAIARSRARAAKNYSEADALHKTIISAGYRVIKGPNNEEILAKKYRIRLRGIDAPEGPMPYGKEAKDELVKLLQGKRLEIHAYGQDKYDRCVGDVYCDGVFVQKQLLKRGCAWHYVTHEQRPEFSKVQGTIGGMEGNKAITKNTRRSNQACPSTLTRNQKADAEVKPVESHQAVHTRNLYTKLFTLLFHLEVVYHFSSFFDLGIWASYGLPPSKVLKTPPVFPSLPGMKFELHTLPVIYS</sequence>
<gene>
    <name evidence="5" type="ORF">COCNU_04G003960</name>
</gene>
<dbReference type="SUPFAM" id="SSF50199">
    <property type="entry name" value="Staphylococcal nuclease"/>
    <property type="match status" value="1"/>
</dbReference>
<evidence type="ECO:0000259" key="4">
    <source>
        <dbReference type="PROSITE" id="PS50830"/>
    </source>
</evidence>
<keyword evidence="6" id="KW-1185">Reference proteome</keyword>
<dbReference type="PANTHER" id="PTHR12302">
    <property type="entry name" value="EBNA2 BINDING PROTEIN P100"/>
    <property type="match status" value="1"/>
</dbReference>
<comment type="caution">
    <text evidence="5">The sequence shown here is derived from an EMBL/GenBank/DDBJ whole genome shotgun (WGS) entry which is preliminary data.</text>
</comment>
<dbReference type="InterPro" id="IPR035437">
    <property type="entry name" value="SNase_OB-fold_sf"/>
</dbReference>
<evidence type="ECO:0000313" key="6">
    <source>
        <dbReference type="Proteomes" id="UP000797356"/>
    </source>
</evidence>
<evidence type="ECO:0000256" key="1">
    <source>
        <dbReference type="ARBA" id="ARBA00022722"/>
    </source>
</evidence>
<dbReference type="PANTHER" id="PTHR12302:SF3">
    <property type="entry name" value="SERINE_THREONINE-PROTEIN KINASE 31"/>
    <property type="match status" value="1"/>
</dbReference>
<keyword evidence="1" id="KW-0540">Nuclease</keyword>
<keyword evidence="2" id="KW-0255">Endonuclease</keyword>
<dbReference type="GO" id="GO:0004519">
    <property type="term" value="F:endonuclease activity"/>
    <property type="evidence" value="ECO:0007669"/>
    <property type="project" value="UniProtKB-KW"/>
</dbReference>
<reference evidence="5" key="1">
    <citation type="journal article" date="2017" name="Gigascience">
        <title>The genome draft of coconut (Cocos nucifera).</title>
        <authorList>
            <person name="Xiao Y."/>
            <person name="Xu P."/>
            <person name="Fan H."/>
            <person name="Baudouin L."/>
            <person name="Xia W."/>
            <person name="Bocs S."/>
            <person name="Xu J."/>
            <person name="Li Q."/>
            <person name="Guo A."/>
            <person name="Zhou L."/>
            <person name="Li J."/>
            <person name="Wu Y."/>
            <person name="Ma Z."/>
            <person name="Armero A."/>
            <person name="Issali A.E."/>
            <person name="Liu N."/>
            <person name="Peng M."/>
            <person name="Yang Y."/>
        </authorList>
    </citation>
    <scope>NUCLEOTIDE SEQUENCE</scope>
    <source>
        <tissue evidence="5">Spear leaf of Hainan Tall coconut</tissue>
    </source>
</reference>
<accession>A0A8K0MZH9</accession>
<feature type="domain" description="TNase-like" evidence="4">
    <location>
        <begin position="142"/>
        <end position="360"/>
    </location>
</feature>
<dbReference type="Gene3D" id="2.40.50.90">
    <property type="match status" value="1"/>
</dbReference>
<dbReference type="PROSITE" id="PS50830">
    <property type="entry name" value="TNASE_3"/>
    <property type="match status" value="1"/>
</dbReference>
<dbReference type="AlphaFoldDB" id="A0A8K0MZH9"/>
<protein>
    <submittedName>
        <fullName evidence="5">Putative Uncharacterized 38.1 kDa protein</fullName>
    </submittedName>
</protein>
<proteinExistence type="predicted"/>
<dbReference type="EMBL" id="CM017875">
    <property type="protein sequence ID" value="KAG1338090.1"/>
    <property type="molecule type" value="Genomic_DNA"/>
</dbReference>